<dbReference type="Pfam" id="PF01740">
    <property type="entry name" value="STAS"/>
    <property type="match status" value="1"/>
</dbReference>
<feature type="domain" description="STAS" evidence="1">
    <location>
        <begin position="5"/>
        <end position="90"/>
    </location>
</feature>
<gene>
    <name evidence="2" type="ORF">U6N30_05925</name>
</gene>
<dbReference type="PROSITE" id="PS50801">
    <property type="entry name" value="STAS"/>
    <property type="match status" value="1"/>
</dbReference>
<protein>
    <submittedName>
        <fullName evidence="2">STAS domain-containing protein</fullName>
    </submittedName>
</protein>
<dbReference type="InterPro" id="IPR036513">
    <property type="entry name" value="STAS_dom_sf"/>
</dbReference>
<dbReference type="Gene3D" id="3.30.750.24">
    <property type="entry name" value="STAS domain"/>
    <property type="match status" value="1"/>
</dbReference>
<evidence type="ECO:0000313" key="3">
    <source>
        <dbReference type="Proteomes" id="UP001324287"/>
    </source>
</evidence>
<evidence type="ECO:0000313" key="2">
    <source>
        <dbReference type="EMBL" id="WRL65206.1"/>
    </source>
</evidence>
<evidence type="ECO:0000259" key="1">
    <source>
        <dbReference type="PROSITE" id="PS50801"/>
    </source>
</evidence>
<reference evidence="2 3" key="1">
    <citation type="submission" date="2023-12" db="EMBL/GenBank/DDBJ databases">
        <title>Blastococcus brunescens sp. nov., an actonobacterium isolated from sandstone collected in sahara desert.</title>
        <authorList>
            <person name="Gtari M."/>
            <person name="Ghodhbane F."/>
        </authorList>
    </citation>
    <scope>NUCLEOTIDE SEQUENCE [LARGE SCALE GENOMIC DNA]</scope>
    <source>
        <strain evidence="2 3">BMG 8361</strain>
    </source>
</reference>
<proteinExistence type="predicted"/>
<dbReference type="EMBL" id="CP141261">
    <property type="protein sequence ID" value="WRL65206.1"/>
    <property type="molecule type" value="Genomic_DNA"/>
</dbReference>
<organism evidence="2 3">
    <name type="scientific">Blastococcus brunescens</name>
    <dbReference type="NCBI Taxonomy" id="1564165"/>
    <lineage>
        <taxon>Bacteria</taxon>
        <taxon>Bacillati</taxon>
        <taxon>Actinomycetota</taxon>
        <taxon>Actinomycetes</taxon>
        <taxon>Geodermatophilales</taxon>
        <taxon>Geodermatophilaceae</taxon>
        <taxon>Blastococcus</taxon>
    </lineage>
</organism>
<sequence length="90" mass="9283">MVPLLNATLVPGPDQVVVRFTGDADLSTAPFVADVLSQAGGVGTRQVVVDLGSARFWDCSGLHAIAGFTKELTMADRACRVVGPSRTPAG</sequence>
<dbReference type="CDD" id="cd07043">
    <property type="entry name" value="STAS_anti-anti-sigma_factors"/>
    <property type="match status" value="1"/>
</dbReference>
<dbReference type="RefSeq" id="WP_324276530.1">
    <property type="nucleotide sequence ID" value="NZ_CP141261.1"/>
</dbReference>
<accession>A0ABZ1B676</accession>
<name>A0ABZ1B676_9ACTN</name>
<dbReference type="Proteomes" id="UP001324287">
    <property type="component" value="Chromosome"/>
</dbReference>
<dbReference type="SUPFAM" id="SSF52091">
    <property type="entry name" value="SpoIIaa-like"/>
    <property type="match status" value="1"/>
</dbReference>
<dbReference type="InterPro" id="IPR002645">
    <property type="entry name" value="STAS_dom"/>
</dbReference>
<keyword evidence="3" id="KW-1185">Reference proteome</keyword>